<proteinExistence type="predicted"/>
<dbReference type="Pfam" id="PF25597">
    <property type="entry name" value="SH3_retrovirus"/>
    <property type="match status" value="1"/>
</dbReference>
<keyword evidence="3" id="KW-0175">Coiled coil</keyword>
<evidence type="ECO:0000256" key="1">
    <source>
        <dbReference type="ARBA" id="ARBA00022723"/>
    </source>
</evidence>
<dbReference type="EMBL" id="BKCJ010010042">
    <property type="protein sequence ID" value="GEU89805.1"/>
    <property type="molecule type" value="Genomic_DNA"/>
</dbReference>
<accession>A0A6L2NYP6</accession>
<dbReference type="InterPro" id="IPR025724">
    <property type="entry name" value="GAG-pre-integrase_dom"/>
</dbReference>
<feature type="domain" description="Reverse transcriptase Ty1/copia-type" evidence="5">
    <location>
        <begin position="1505"/>
        <end position="1741"/>
    </location>
</feature>
<dbReference type="PANTHER" id="PTHR42648:SF18">
    <property type="entry name" value="RETROTRANSPOSON, UNCLASSIFIED-LIKE PROTEIN"/>
    <property type="match status" value="1"/>
</dbReference>
<evidence type="ECO:0000256" key="4">
    <source>
        <dbReference type="SAM" id="MobiDB-lite"/>
    </source>
</evidence>
<evidence type="ECO:0000259" key="5">
    <source>
        <dbReference type="Pfam" id="PF07727"/>
    </source>
</evidence>
<dbReference type="GO" id="GO:0016787">
    <property type="term" value="F:hydrolase activity"/>
    <property type="evidence" value="ECO:0007669"/>
    <property type="project" value="UniProtKB-KW"/>
</dbReference>
<evidence type="ECO:0000313" key="8">
    <source>
        <dbReference type="EMBL" id="GEU89805.1"/>
    </source>
</evidence>
<sequence>MSTQQDIYVAGSENHPPMLNKDNYVPWSSRIIRYARSRPNGKMIIDSIENGPYVRRMITTPGEPDHHVPVPKLFHEQTDEELTETDIKQMDVNDQSIETILLGLPKDVYAAVDSCETAKEIWERVHQMMKGSDIGEQEKKEKLFNEWEKFTSTNGESIESYYHRFMQLDEVNELRAERLEKSHDPLALMAHSRNSFNFPTAHKDQSSSSTHSQQSFPINNKYSPQPSLNQNFMRPPMTSLEDINDPTEAMNAALNLFAKAFQLSAPTDNNQRTSSNPRNRQIAQPVINMGQDRQIQNVGGNGGNQFGQYARQVAQNQQGYNAWQNGLRVLELRIKPGATIAEDCFILLGIALPDQGEGMLLIFRPSCSLLKRNKYGSNFKLKNLTSWLLQDEQYTDLFEPIPEPQLMPQNDNNVTSVAPSMVQSGGIVETSFAPNEETRAHQETVYHNLVDQVAQANIFNRNMRATNAELKSKLARYKLQEQRVKISQEKVVKKMRSLKKEIKPANYAKINHLSGVFVPQMTKSKEELFLSNVSNMVTVSKKISIPNEDFSDDTTRSVAQKFLNEVKSSLVTLQHVVKQKMTLKVHNWSSSAHKEVHRIISHEISPIINQVNARVQNFEIQFLQEAAKFVRDFKSIAKEADESLDKQKSLELEIERLLKASVSHDIMSIVQNGFVDIPSDLRTELDRTKEKLELCIIKKEKEYVVLWNNWNTPSVSNTLDPLNQKLESKIVELEFQMVNYEREISHLKTTYKNLFDSIKSNRAHAKLYDLIFENAKLRAWLFENTFESVKNISCTSVTPHVDKPKLSAVTPLSKKLHVSMPSHFVPQPREFNVVKHRNVIAPRMFKINPSQTPRVDLVPNKQSSASIRTNPITNSQRHVTIKENVSSDTVTASSTGLVHTARTKRPQTKGKARNVRVPSTSKSSEVKKNVTVEEHCRTLFLSKNQKNMSSKCNNIKLAIQNDKSEIVYAKQCLVSSNHDACLLSYVNALNSRANKLYVNVPLCANQRRHKTQVWKPKQVGSKERLACLGHNLFSVGQFCDADLEVAFRRNTCYIRDSDGVDLLKGNHSITLYTINLYGITSASPICLMARATPTKSWLWHQRLSHLNFDTINDLAKNDLVSGLPKFKYAKEHLCPSCEQGKNKRASHPPKPVLNSKQRLHLLHMDLCGPITMLIFSHAPLFLWAEAIATACYTQNRSIIYRRFNKTPYELIQGRKPDISYLHVLRALCYPNNDREHIDKFGAKGDIGFFIGYSATSVAYRVYNRRIKKIMETMNITFDELSAMAFEQNSSRPVLPQTPIERDLDILFEPFHNEYLGGRPLEAPRAIHAAHVVQNLQAPTAPMSFQDSTPVPTNSSNTLVSSLNVDATSLQHTQQQRNLTLSPTASVADNVPNAVFEGYLFVNPFGTPSTESVVSYTQYVDPSNIHTFYQPYPYDYQWTKDHPLKQVIREPSRPVLTRNQLKTDGDMCIYALTVSLIELKSVKEALTDPAWIESMQEELHQFIRLDVWELVPSPDGIKPLTLKWLFKNKHDEENAVIRNKTRLVVRGYRQKEGIDFEEFFASVARMEAIRIFLAYATHKGFTVYQMDVKMAFLHGSLKKDVYVCQPEGFIGFIDADYLSYVYKLKKALYGLKQASIAWYDELSIFLLQNGFSKGTIDLMLFTRHFDDDILVVQVYVDDIIFGSTDPRYATLFSDLMKSRFKMSMMGEMTFFLGLQVNQSLSGIFINQSKYVHEILQKYGLNTFDIVGTLMDIKDKLDLDQIGTLVDVTKYRSMIGALMYLTSSRPDIVHATCDSGFELTEFSNADYAGCKDTFKSTSGGAQFLGKKSNDGNPSRANIKQALEGHYTCNVHVEYEWKPPKCSSCKVFGPIHEECPKNTGAGEKKTTTTSSSGNKKKGVEPTIEVSSSNPFNVLNSVENDEELGTYWGTTNLVNNEAISSGSSFINVDNNSIGTTPIMNKSEKFENLVIDGQAILVDKDGNPLKKVEYLGDHDSENEVPSVDNDMARGSSFAYVTSGDVKLTLMLYTYKVHQVVVVFMVLASFQLPSTVAQTRVYNRRTNKIIETMNVTFDELSAMAFEQNCSRPGLQSMTFGQISSELELTYDPLIITPQRPSERDLDILFEPLHNEFLGGRPAEAPRTVHVAPHQRNLTLSPTASAADNVSNAVFEGDLYVNPFATPSTESVVSSTQYVDPSNMHTFYQPYPYDYQWTKDHPLEQVIGEPSRPVLTRSQLKTDGDMCIYALTVSIMEPKTVKES</sequence>
<dbReference type="InterPro" id="IPR039537">
    <property type="entry name" value="Retrotran_Ty1/copia-like"/>
</dbReference>
<dbReference type="InterPro" id="IPR013103">
    <property type="entry name" value="RVT_2"/>
</dbReference>
<dbReference type="PANTHER" id="PTHR42648">
    <property type="entry name" value="TRANSPOSASE, PUTATIVE-RELATED"/>
    <property type="match status" value="1"/>
</dbReference>
<evidence type="ECO:0000259" key="7">
    <source>
        <dbReference type="Pfam" id="PF25597"/>
    </source>
</evidence>
<evidence type="ECO:0000256" key="2">
    <source>
        <dbReference type="ARBA" id="ARBA00022801"/>
    </source>
</evidence>
<keyword evidence="2" id="KW-0378">Hydrolase</keyword>
<protein>
    <recommendedName>
        <fullName evidence="9">Retrovirus-related Pol polyprotein from transposon TNT 1-94</fullName>
    </recommendedName>
</protein>
<feature type="region of interest" description="Disordered" evidence="4">
    <location>
        <begin position="1873"/>
        <end position="1900"/>
    </location>
</feature>
<feature type="coiled-coil region" evidence="3">
    <location>
        <begin position="723"/>
        <end position="750"/>
    </location>
</feature>
<feature type="compositionally biased region" description="Basic and acidic residues" evidence="4">
    <location>
        <begin position="1873"/>
        <end position="1883"/>
    </location>
</feature>
<dbReference type="GO" id="GO:0046872">
    <property type="term" value="F:metal ion binding"/>
    <property type="evidence" value="ECO:0007669"/>
    <property type="project" value="UniProtKB-KW"/>
</dbReference>
<organism evidence="8">
    <name type="scientific">Tanacetum cinerariifolium</name>
    <name type="common">Dalmatian daisy</name>
    <name type="synonym">Chrysanthemum cinerariifolium</name>
    <dbReference type="NCBI Taxonomy" id="118510"/>
    <lineage>
        <taxon>Eukaryota</taxon>
        <taxon>Viridiplantae</taxon>
        <taxon>Streptophyta</taxon>
        <taxon>Embryophyta</taxon>
        <taxon>Tracheophyta</taxon>
        <taxon>Spermatophyta</taxon>
        <taxon>Magnoliopsida</taxon>
        <taxon>eudicotyledons</taxon>
        <taxon>Gunneridae</taxon>
        <taxon>Pentapetalae</taxon>
        <taxon>asterids</taxon>
        <taxon>campanulids</taxon>
        <taxon>Asterales</taxon>
        <taxon>Asteraceae</taxon>
        <taxon>Asteroideae</taxon>
        <taxon>Anthemideae</taxon>
        <taxon>Anthemidinae</taxon>
        <taxon>Tanacetum</taxon>
    </lineage>
</organism>
<feature type="domain" description="GAG-pre-integrase" evidence="6">
    <location>
        <begin position="1072"/>
        <end position="1141"/>
    </location>
</feature>
<dbReference type="Pfam" id="PF14223">
    <property type="entry name" value="Retrotran_gag_2"/>
    <property type="match status" value="1"/>
</dbReference>
<evidence type="ECO:0000259" key="6">
    <source>
        <dbReference type="Pfam" id="PF13976"/>
    </source>
</evidence>
<feature type="compositionally biased region" description="Low complexity" evidence="4">
    <location>
        <begin position="206"/>
        <end position="215"/>
    </location>
</feature>
<evidence type="ECO:0000256" key="3">
    <source>
        <dbReference type="SAM" id="Coils"/>
    </source>
</evidence>
<name>A0A6L2NYP6_TANCI</name>
<feature type="region of interest" description="Disordered" evidence="4">
    <location>
        <begin position="197"/>
        <end position="227"/>
    </location>
</feature>
<keyword evidence="1" id="KW-0479">Metal-binding</keyword>
<feature type="domain" description="Retroviral polymerase SH3-like" evidence="7">
    <location>
        <begin position="1227"/>
        <end position="1288"/>
    </location>
</feature>
<dbReference type="SUPFAM" id="SSF56672">
    <property type="entry name" value="DNA/RNA polymerases"/>
    <property type="match status" value="1"/>
</dbReference>
<dbReference type="Pfam" id="PF07727">
    <property type="entry name" value="RVT_2"/>
    <property type="match status" value="1"/>
</dbReference>
<reference evidence="8" key="1">
    <citation type="journal article" date="2019" name="Sci. Rep.">
        <title>Draft genome of Tanacetum cinerariifolium, the natural source of mosquito coil.</title>
        <authorList>
            <person name="Yamashiro T."/>
            <person name="Shiraishi A."/>
            <person name="Satake H."/>
            <person name="Nakayama K."/>
        </authorList>
    </citation>
    <scope>NUCLEOTIDE SEQUENCE</scope>
</reference>
<dbReference type="InterPro" id="IPR057670">
    <property type="entry name" value="SH3_retrovirus"/>
</dbReference>
<feature type="compositionally biased region" description="Polar residues" evidence="4">
    <location>
        <begin position="216"/>
        <end position="227"/>
    </location>
</feature>
<gene>
    <name evidence="8" type="ORF">Tci_061783</name>
</gene>
<comment type="caution">
    <text evidence="8">The sequence shown here is derived from an EMBL/GenBank/DDBJ whole genome shotgun (WGS) entry which is preliminary data.</text>
</comment>
<dbReference type="InterPro" id="IPR043502">
    <property type="entry name" value="DNA/RNA_pol_sf"/>
</dbReference>
<dbReference type="Pfam" id="PF13976">
    <property type="entry name" value="gag_pre-integrs"/>
    <property type="match status" value="1"/>
</dbReference>
<evidence type="ECO:0008006" key="9">
    <source>
        <dbReference type="Google" id="ProtNLM"/>
    </source>
</evidence>